<feature type="transmembrane region" description="Helical" evidence="8">
    <location>
        <begin position="128"/>
        <end position="150"/>
    </location>
</feature>
<evidence type="ECO:0000313" key="11">
    <source>
        <dbReference type="RefSeq" id="XP_025830136.1"/>
    </source>
</evidence>
<proteinExistence type="inferred from homology"/>
<evidence type="ECO:0000256" key="2">
    <source>
        <dbReference type="ARBA" id="ARBA00005887"/>
    </source>
</evidence>
<name>A0A7F5QY31_AGRPL</name>
<organism evidence="10 11">
    <name type="scientific">Agrilus planipennis</name>
    <name type="common">Emerald ash borer</name>
    <name type="synonym">Agrilus marcopoli</name>
    <dbReference type="NCBI Taxonomy" id="224129"/>
    <lineage>
        <taxon>Eukaryota</taxon>
        <taxon>Metazoa</taxon>
        <taxon>Ecdysozoa</taxon>
        <taxon>Arthropoda</taxon>
        <taxon>Hexapoda</taxon>
        <taxon>Insecta</taxon>
        <taxon>Pterygota</taxon>
        <taxon>Neoptera</taxon>
        <taxon>Endopterygota</taxon>
        <taxon>Coleoptera</taxon>
        <taxon>Polyphaga</taxon>
        <taxon>Elateriformia</taxon>
        <taxon>Buprestoidea</taxon>
        <taxon>Buprestidae</taxon>
        <taxon>Agrilinae</taxon>
        <taxon>Agrilus</taxon>
    </lineage>
</organism>
<dbReference type="GO" id="GO:0097272">
    <property type="term" value="P:ammonium homeostasis"/>
    <property type="evidence" value="ECO:0007669"/>
    <property type="project" value="TreeGrafter"/>
</dbReference>
<dbReference type="PANTHER" id="PTHR11730">
    <property type="entry name" value="AMMONIUM TRANSPORTER"/>
    <property type="match status" value="1"/>
</dbReference>
<keyword evidence="7" id="KW-0924">Ammonia transport</keyword>
<evidence type="ECO:0000259" key="9">
    <source>
        <dbReference type="Pfam" id="PF00909"/>
    </source>
</evidence>
<evidence type="ECO:0000256" key="7">
    <source>
        <dbReference type="ARBA" id="ARBA00023177"/>
    </source>
</evidence>
<dbReference type="InParanoid" id="A0A7F5QY31"/>
<dbReference type="Pfam" id="PF00909">
    <property type="entry name" value="Ammonium_transp"/>
    <property type="match status" value="1"/>
</dbReference>
<dbReference type="Gene3D" id="1.10.3430.10">
    <property type="entry name" value="Ammonium transporter AmtB like domains"/>
    <property type="match status" value="1"/>
</dbReference>
<evidence type="ECO:0000256" key="8">
    <source>
        <dbReference type="SAM" id="Phobius"/>
    </source>
</evidence>
<dbReference type="GO" id="GO:0005886">
    <property type="term" value="C:plasma membrane"/>
    <property type="evidence" value="ECO:0007669"/>
    <property type="project" value="TreeGrafter"/>
</dbReference>
<dbReference type="RefSeq" id="XP_025830136.1">
    <property type="nucleotide sequence ID" value="XM_025974351.1"/>
</dbReference>
<evidence type="ECO:0000256" key="5">
    <source>
        <dbReference type="ARBA" id="ARBA00022989"/>
    </source>
</evidence>
<dbReference type="AlphaFoldDB" id="A0A7F5QY31"/>
<feature type="transmembrane region" description="Helical" evidence="8">
    <location>
        <begin position="24"/>
        <end position="45"/>
    </location>
</feature>
<keyword evidence="5 8" id="KW-1133">Transmembrane helix</keyword>
<dbReference type="InterPro" id="IPR029020">
    <property type="entry name" value="Ammonium/urea_transptr"/>
</dbReference>
<gene>
    <name evidence="11" type="primary">LOC108732505</name>
</gene>
<dbReference type="OrthoDB" id="534912at2759"/>
<evidence type="ECO:0000313" key="10">
    <source>
        <dbReference type="Proteomes" id="UP000192223"/>
    </source>
</evidence>
<feature type="transmembrane region" description="Helical" evidence="8">
    <location>
        <begin position="240"/>
        <end position="260"/>
    </location>
</feature>
<evidence type="ECO:0000256" key="6">
    <source>
        <dbReference type="ARBA" id="ARBA00023136"/>
    </source>
</evidence>
<sequence>MGFITGKQNLSTAVDETFGKTQNVFQVFSALILRGGFILIQLGSIPTEDISTILMQNVVDVAVSLLSFISIGFIFAFGDKSKTGVVGYGSWISLRTKQAQRAAILGCTASLIGSSVKTTLLSARLHFVAYLLSSFLYSGFCQPFIMHWLWHEKGWMRKIPFLNHSGYLRDHGGNLTVHTSSSLSGLVGSIFLGRRLLRLKELDPSSIGTESSGISLLGYFLIASGLITFNVFNAVNGESVAILINDLIAVGTGLLAVAFVEYVKSRAGFNHWVILRCSQGAVASLVIIGNGIDVYSPLVTFFVAFLGAITYYFCALFVYKSSLEDYCNIVSTHLLTGILGFLLPPLVSKNSRWGNATSVEQRCIHFIWHALFVMVVMVFTVSLFTTLFLTLNSIGLLRNKLETISHERSEYAADRTRVKCCLRRLFAKNDFYIAPGHSRRNLSLSKNICLHEGDSVVQGKSFFRDTAPESLNVMATGS</sequence>
<protein>
    <submittedName>
        <fullName evidence="11">Ammonium transporter 2-like</fullName>
    </submittedName>
</protein>
<comment type="similarity">
    <text evidence="2">Belongs to the ammonia transporter channel (TC 1.A.11.2) family.</text>
</comment>
<keyword evidence="6 8" id="KW-0472">Membrane</keyword>
<evidence type="ECO:0000256" key="1">
    <source>
        <dbReference type="ARBA" id="ARBA00004141"/>
    </source>
</evidence>
<dbReference type="InterPro" id="IPR024041">
    <property type="entry name" value="NH4_transpt_AmtB-like_dom"/>
</dbReference>
<evidence type="ECO:0000256" key="4">
    <source>
        <dbReference type="ARBA" id="ARBA00022692"/>
    </source>
</evidence>
<accession>A0A7F5QY31</accession>
<feature type="transmembrane region" description="Helical" evidence="8">
    <location>
        <begin position="366"/>
        <end position="391"/>
    </location>
</feature>
<feature type="transmembrane region" description="Helical" evidence="8">
    <location>
        <begin position="214"/>
        <end position="234"/>
    </location>
</feature>
<feature type="transmembrane region" description="Helical" evidence="8">
    <location>
        <begin position="57"/>
        <end position="78"/>
    </location>
</feature>
<dbReference type="SUPFAM" id="SSF111352">
    <property type="entry name" value="Ammonium transporter"/>
    <property type="match status" value="1"/>
</dbReference>
<feature type="domain" description="Ammonium transporter AmtB-like" evidence="9">
    <location>
        <begin position="27"/>
        <end position="402"/>
    </location>
</feature>
<keyword evidence="3" id="KW-0813">Transport</keyword>
<comment type="subcellular location">
    <subcellularLocation>
        <location evidence="1">Membrane</location>
        <topology evidence="1">Multi-pass membrane protein</topology>
    </subcellularLocation>
</comment>
<feature type="transmembrane region" description="Helical" evidence="8">
    <location>
        <begin position="326"/>
        <end position="346"/>
    </location>
</feature>
<keyword evidence="4 8" id="KW-0812">Transmembrane</keyword>
<dbReference type="GO" id="GO:0008519">
    <property type="term" value="F:ammonium channel activity"/>
    <property type="evidence" value="ECO:0007669"/>
    <property type="project" value="InterPro"/>
</dbReference>
<dbReference type="PANTHER" id="PTHR11730:SF6">
    <property type="entry name" value="AMMONIUM TRANSPORTER"/>
    <property type="match status" value="1"/>
</dbReference>
<dbReference type="GeneID" id="108732505"/>
<dbReference type="Proteomes" id="UP000192223">
    <property type="component" value="Unplaced"/>
</dbReference>
<evidence type="ECO:0000256" key="3">
    <source>
        <dbReference type="ARBA" id="ARBA00022448"/>
    </source>
</evidence>
<dbReference type="KEGG" id="apln:108732505"/>
<reference evidence="11" key="1">
    <citation type="submission" date="2025-08" db="UniProtKB">
        <authorList>
            <consortium name="RefSeq"/>
        </authorList>
    </citation>
    <scope>IDENTIFICATION</scope>
    <source>
        <tissue evidence="11">Entire body</tissue>
    </source>
</reference>
<keyword evidence="10" id="KW-1185">Reference proteome</keyword>
<feature type="transmembrane region" description="Helical" evidence="8">
    <location>
        <begin position="298"/>
        <end position="319"/>
    </location>
</feature>